<feature type="compositionally biased region" description="Acidic residues" evidence="1">
    <location>
        <begin position="647"/>
        <end position="656"/>
    </location>
</feature>
<accession>A0AAV9XU00</accession>
<evidence type="ECO:0000313" key="4">
    <source>
        <dbReference type="Proteomes" id="UP001311799"/>
    </source>
</evidence>
<feature type="compositionally biased region" description="Pro residues" evidence="1">
    <location>
        <begin position="96"/>
        <end position="106"/>
    </location>
</feature>
<dbReference type="Proteomes" id="UP001311799">
    <property type="component" value="Unassembled WGS sequence"/>
</dbReference>
<proteinExistence type="predicted"/>
<feature type="signal peptide" evidence="2">
    <location>
        <begin position="1"/>
        <end position="26"/>
    </location>
</feature>
<reference evidence="3 4" key="1">
    <citation type="submission" date="2023-10" db="EMBL/GenBank/DDBJ databases">
        <title>Comparative genomics analysis reveals potential genetic determinants of host preference in Cryptosporidium xiaoi.</title>
        <authorList>
            <person name="Xiao L."/>
            <person name="Li J."/>
        </authorList>
    </citation>
    <scope>NUCLEOTIDE SEQUENCE [LARGE SCALE GENOMIC DNA]</scope>
    <source>
        <strain evidence="3 4">52996</strain>
    </source>
</reference>
<evidence type="ECO:0000256" key="2">
    <source>
        <dbReference type="SAM" id="SignalP"/>
    </source>
</evidence>
<dbReference type="AlphaFoldDB" id="A0AAV9XU00"/>
<keyword evidence="2" id="KW-0732">Signal</keyword>
<feature type="compositionally biased region" description="Basic residues" evidence="1">
    <location>
        <begin position="61"/>
        <end position="71"/>
    </location>
</feature>
<keyword evidence="4" id="KW-1185">Reference proteome</keyword>
<feature type="compositionally biased region" description="Basic and acidic residues" evidence="1">
    <location>
        <begin position="132"/>
        <end position="169"/>
    </location>
</feature>
<feature type="region of interest" description="Disordered" evidence="1">
    <location>
        <begin position="58"/>
        <end position="179"/>
    </location>
</feature>
<feature type="compositionally biased region" description="Basic and acidic residues" evidence="1">
    <location>
        <begin position="111"/>
        <end position="122"/>
    </location>
</feature>
<feature type="compositionally biased region" description="Polar residues" evidence="1">
    <location>
        <begin position="81"/>
        <end position="92"/>
    </location>
</feature>
<protein>
    <submittedName>
        <fullName evidence="3">Uncharacterized protein</fullName>
    </submittedName>
</protein>
<feature type="region of interest" description="Disordered" evidence="1">
    <location>
        <begin position="613"/>
        <end position="667"/>
    </location>
</feature>
<feature type="chain" id="PRO_5043821806" evidence="2">
    <location>
        <begin position="27"/>
        <end position="905"/>
    </location>
</feature>
<gene>
    <name evidence="3" type="ORF">RS030_71121</name>
</gene>
<sequence>MRLNRAFSPLFFAFIVLLDIHNFTLFANSAASPGDGNDSGGGNKRKNRFPWLTLNLLTPRGFHKGPKHKPVKGPLKDDSGASETDTESQQGVKSPLPTPDYTPPDPVADDYSDKDLEHEDKPTGTATGTGTEDLKHGMEDLEPVKKPSVDLPEKLESSGDEAGIEKEYEAPQVIPGGDFRPLTGGVDPVFRSAFSNNWLEAFSPESVYYPLLKLDLDRSSLIGSSKILETILSRYDTFINSQIGSLNIQLGISKDCADLSDSEIYYLEAFSHFLNNLIGTRMPNDEICLIFSKSKTRGSEFVGDIAAYLGNNKNVNLGMDVLKSIHLSSLNYKAGKSFKSSDLTVYGIKRLAKENYELAGISNCQDDQIMFSMALSLISDIYKVDLSSVSRIEVGSICEILKTHRGFNNLVFELALNSYFRRDIQNFDNLPFDTFIIKSNLERSYRQLSEQFLSYFMEYDLDAIKVLSRTMDSEFDVKDVIGDVESIHGDGAIKTSDRYIQAGFPIPEIPGPPSRKVLTKIPTPTSDSELFLPSRTTKTLYFGYGESYPTRPEVLPEKQAGREFVKEFVTHISPRDYETQFAYGSSQFTGPKLSYYKRLSEREFIHKKKMKQLKEEQKRLESRRKRRMTSGYRDLSGLKESSVSFEETSEPSEISEEPSPIPVEEPKEEIPSRFGEKLHDLVPKTKSSVYKQPRRYGPLQHELDYTTLKPVKRFDSVGYPYHRGAGYRHYDHDTSTRTDSSEASDKTIGISEEASIQGHSQADESDIEGITRAMESLSIRDKLQKKSDAVPLTTEIAAREIPLKCRELIRPQQKRALGLFRVLKYLYNGSTERWYITAFCRAVYFAERDICIERGVKDLDIKKMASECYTSLRSAPFVSSNPALSRLARQVCYTFYKRRGASVCN</sequence>
<evidence type="ECO:0000313" key="3">
    <source>
        <dbReference type="EMBL" id="KAK6587984.1"/>
    </source>
</evidence>
<evidence type="ECO:0000256" key="1">
    <source>
        <dbReference type="SAM" id="MobiDB-lite"/>
    </source>
</evidence>
<comment type="caution">
    <text evidence="3">The sequence shown here is derived from an EMBL/GenBank/DDBJ whole genome shotgun (WGS) entry which is preliminary data.</text>
</comment>
<name>A0AAV9XU00_9CRYT</name>
<organism evidence="3 4">
    <name type="scientific">Cryptosporidium xiaoi</name>
    <dbReference type="NCBI Taxonomy" id="659607"/>
    <lineage>
        <taxon>Eukaryota</taxon>
        <taxon>Sar</taxon>
        <taxon>Alveolata</taxon>
        <taxon>Apicomplexa</taxon>
        <taxon>Conoidasida</taxon>
        <taxon>Coccidia</taxon>
        <taxon>Eucoccidiorida</taxon>
        <taxon>Eimeriorina</taxon>
        <taxon>Cryptosporidiidae</taxon>
        <taxon>Cryptosporidium</taxon>
    </lineage>
</organism>
<dbReference type="EMBL" id="JAWDEY010000035">
    <property type="protein sequence ID" value="KAK6587984.1"/>
    <property type="molecule type" value="Genomic_DNA"/>
</dbReference>